<evidence type="ECO:0000313" key="1">
    <source>
        <dbReference type="EMBL" id="RKS65777.1"/>
    </source>
</evidence>
<dbReference type="EMBL" id="RBLJ01000001">
    <property type="protein sequence ID" value="RKS65777.1"/>
    <property type="molecule type" value="Genomic_DNA"/>
</dbReference>
<dbReference type="PANTHER" id="PTHR38009:SF1">
    <property type="entry name" value="CONSERVED HYPOTHETICAL PHAGE TAIL PROTEIN"/>
    <property type="match status" value="1"/>
</dbReference>
<dbReference type="InterPro" id="IPR011747">
    <property type="entry name" value="CHP02241"/>
</dbReference>
<protein>
    <submittedName>
        <fullName evidence="1">Phage tail-like protein</fullName>
    </submittedName>
</protein>
<sequence>MTLPAELYTPAVSHRFIVNFLFKGLLPSPVDIRFQRVSGLGRELQVEQRHQGGENARNHWLAERIQHNSLILERGVMVVTPLTLMFDQVMRGETLNWADVVIILLDQAQRPITSWTLSHALPVRWQTGDLDANSNQVLINTLELRYEDMRIIGVKL</sequence>
<organism evidence="1 2">
    <name type="scientific">Photorhabdus asymbiotica</name>
    <dbReference type="NCBI Taxonomy" id="291112"/>
    <lineage>
        <taxon>Bacteria</taxon>
        <taxon>Pseudomonadati</taxon>
        <taxon>Pseudomonadota</taxon>
        <taxon>Gammaproteobacteria</taxon>
        <taxon>Enterobacterales</taxon>
        <taxon>Morganellaceae</taxon>
        <taxon>Photorhabdus</taxon>
    </lineage>
</organism>
<keyword evidence="2" id="KW-1185">Reference proteome</keyword>
<reference evidence="1 2" key="1">
    <citation type="submission" date="2018-10" db="EMBL/GenBank/DDBJ databases">
        <title>Genomic Encyclopedia of Archaeal and Bacterial Type Strains, Phase II (KMG-II): from individual species to whole genera.</title>
        <authorList>
            <person name="Goeker M."/>
        </authorList>
    </citation>
    <scope>NUCLEOTIDE SEQUENCE [LARGE SCALE GENOMIC DNA]</scope>
    <source>
        <strain evidence="1 2">DSM 15149</strain>
    </source>
</reference>
<dbReference type="Pfam" id="PF06841">
    <property type="entry name" value="Phage_T4_gp19"/>
    <property type="match status" value="1"/>
</dbReference>
<dbReference type="Proteomes" id="UP000280955">
    <property type="component" value="Unassembled WGS sequence"/>
</dbReference>
<evidence type="ECO:0000313" key="2">
    <source>
        <dbReference type="Proteomes" id="UP000280955"/>
    </source>
</evidence>
<gene>
    <name evidence="1" type="ORF">BDD30_0046</name>
</gene>
<proteinExistence type="predicted"/>
<accession>A0ABX9SQL2</accession>
<comment type="caution">
    <text evidence="1">The sequence shown here is derived from an EMBL/GenBank/DDBJ whole genome shotgun (WGS) entry which is preliminary data.</text>
</comment>
<dbReference type="RefSeq" id="WP_015834380.1">
    <property type="nucleotide sequence ID" value="NC_012962.1"/>
</dbReference>
<dbReference type="InterPro" id="IPR010667">
    <property type="entry name" value="Phage_T4_Gp19"/>
</dbReference>
<dbReference type="PANTHER" id="PTHR38009">
    <property type="entry name" value="CONSERVED HYPOTHETICAL PHAGE TAIL PROTEIN"/>
    <property type="match status" value="1"/>
</dbReference>
<name>A0ABX9SQL2_9GAMM</name>
<dbReference type="NCBIfam" id="TIGR02241">
    <property type="entry name" value="conserved hypothetical phage tail region protein"/>
    <property type="match status" value="1"/>
</dbReference>